<dbReference type="RefSeq" id="WP_255818854.1">
    <property type="nucleotide sequence ID" value="NZ_CP038803.1"/>
</dbReference>
<evidence type="ECO:0000313" key="1">
    <source>
        <dbReference type="EMBL" id="UTY33161.1"/>
    </source>
</evidence>
<protein>
    <submittedName>
        <fullName evidence="1">DUF2442 domain-containing protein</fullName>
    </submittedName>
</protein>
<gene>
    <name evidence="1" type="ORF">E4N74_03415</name>
</gene>
<accession>A0AAE9MUS4</accession>
<dbReference type="AlphaFoldDB" id="A0AAE9MUS4"/>
<reference evidence="1" key="1">
    <citation type="submission" date="2019-04" db="EMBL/GenBank/DDBJ databases">
        <title>Whole genome sequencing of oral phylogroup 2 treponemes.</title>
        <authorList>
            <person name="Chan Y."/>
            <person name="Zeng H.H."/>
            <person name="Yu X.L."/>
            <person name="Leung W.K."/>
            <person name="Watt R.M."/>
        </authorList>
    </citation>
    <scope>NUCLEOTIDE SEQUENCE</scope>
    <source>
        <strain evidence="1">OMZ 835</strain>
    </source>
</reference>
<name>A0AAE9MUS4_9SPIR</name>
<dbReference type="SUPFAM" id="SSF143880">
    <property type="entry name" value="NE0471 N-terminal domain-like"/>
    <property type="match status" value="1"/>
</dbReference>
<organism evidence="1 2">
    <name type="scientific">Treponema putidum</name>
    <dbReference type="NCBI Taxonomy" id="221027"/>
    <lineage>
        <taxon>Bacteria</taxon>
        <taxon>Pseudomonadati</taxon>
        <taxon>Spirochaetota</taxon>
        <taxon>Spirochaetia</taxon>
        <taxon>Spirochaetales</taxon>
        <taxon>Treponemataceae</taxon>
        <taxon>Treponema</taxon>
    </lineage>
</organism>
<dbReference type="EMBL" id="CP038804">
    <property type="protein sequence ID" value="UTY33161.1"/>
    <property type="molecule type" value="Genomic_DNA"/>
</dbReference>
<sequence>MHEKNGIVYSDNPEPMLTVLEIKHMYSGVYMVKFSNDQIRLFDSTILKGEVFEPLSRPEIYENPMLKYGIVTWNNGQIDCSPEYMYKNSYEYNKSEIVVA</sequence>
<dbReference type="InterPro" id="IPR036782">
    <property type="entry name" value="NE0471-like_N"/>
</dbReference>
<dbReference type="Proteomes" id="UP001058682">
    <property type="component" value="Chromosome"/>
</dbReference>
<evidence type="ECO:0000313" key="2">
    <source>
        <dbReference type="Proteomes" id="UP001058682"/>
    </source>
</evidence>
<proteinExistence type="predicted"/>